<protein>
    <submittedName>
        <fullName evidence="1">Uncharacterized protein</fullName>
    </submittedName>
</protein>
<evidence type="ECO:0000313" key="1">
    <source>
        <dbReference type="EMBL" id="QHS87634.1"/>
    </source>
</evidence>
<dbReference type="AlphaFoldDB" id="A0A6C0B6Z7"/>
<name>A0A6C0B6Z7_9ZZZZ</name>
<sequence>MLTLSSCFYIIKSKFDTGKYVEWMNNFISICNNFNLVIYTNKESMSYINTRGNPRIRVVIKPIDQFHCYKYRESWIRNHAKNVMLNAESQFNTAWELNMLWSEKIAFVQETVTNRYFETEYYGWCDIGYFRNRSCDTHTTTLMAWPTIRTLDKTKIHYACVNRSRQDINQLVSLINRRGENGLPIQPIPPNQHSVAGGFFILHRDKVEWWSRLYYQTLESYFANQYLVKDDQIVIADCVFSHLGHFKLYNETAPYDNWFMFQRLLL</sequence>
<reference evidence="1" key="1">
    <citation type="journal article" date="2020" name="Nature">
        <title>Giant virus diversity and host interactions through global metagenomics.</title>
        <authorList>
            <person name="Schulz F."/>
            <person name="Roux S."/>
            <person name="Paez-Espino D."/>
            <person name="Jungbluth S."/>
            <person name="Walsh D.A."/>
            <person name="Denef V.J."/>
            <person name="McMahon K.D."/>
            <person name="Konstantinidis K.T."/>
            <person name="Eloe-Fadrosh E.A."/>
            <person name="Kyrpides N.C."/>
            <person name="Woyke T."/>
        </authorList>
    </citation>
    <scope>NUCLEOTIDE SEQUENCE</scope>
    <source>
        <strain evidence="1">GVMAG-M-3300010157-4</strain>
    </source>
</reference>
<accession>A0A6C0B6Z7</accession>
<dbReference type="EMBL" id="MN739084">
    <property type="protein sequence ID" value="QHS87634.1"/>
    <property type="molecule type" value="Genomic_DNA"/>
</dbReference>
<organism evidence="1">
    <name type="scientific">viral metagenome</name>
    <dbReference type="NCBI Taxonomy" id="1070528"/>
    <lineage>
        <taxon>unclassified sequences</taxon>
        <taxon>metagenomes</taxon>
        <taxon>organismal metagenomes</taxon>
    </lineage>
</organism>
<proteinExistence type="predicted"/>